<feature type="compositionally biased region" description="Basic and acidic residues" evidence="1">
    <location>
        <begin position="204"/>
        <end position="213"/>
    </location>
</feature>
<sequence>MPDATRPTSGGGASSARSGDGWPTLPDAGDEPTAARPVTPRSPDTPTDPDAAPPGTVPDAARSRPVGAGPDPGAEGGPARTPSDVDGGPAGGPDGEPGGTGARAGFVGAFVRTVGREQGGRAGAKVAVGALVVVLALAVVVVSGALLSRPRSRPTTAADQQTARPTSGAPSAAPSRTRGAPPARTGGEGAAQPATRSSAHPTARTKDASRHPGEYQAVAAPGCASDGATYTEHGRYSDGESGWYTVGSGGWTGAGCPGSFTDVPMSGDAEKDDPTAYVVWGFRVPAGARSCRVEMYVPTSSRWRDVASARAHYRIQAGTTPDSPTLQQVDVDQVHNEGSWQVAGSYRVSTGVIGIRLLNRGIDYNDHAHTYAHLAASAARVTCGQ</sequence>
<feature type="compositionally biased region" description="Low complexity" evidence="1">
    <location>
        <begin position="67"/>
        <end position="87"/>
    </location>
</feature>
<evidence type="ECO:0000256" key="2">
    <source>
        <dbReference type="SAM" id="Phobius"/>
    </source>
</evidence>
<name>A0A8J3NDM0_9ACTN</name>
<feature type="compositionally biased region" description="Low complexity" evidence="1">
    <location>
        <begin position="36"/>
        <end position="50"/>
    </location>
</feature>
<reference evidence="3" key="1">
    <citation type="submission" date="2021-01" db="EMBL/GenBank/DDBJ databases">
        <title>Whole genome shotgun sequence of Actinocatenispora rupis NBRC 107355.</title>
        <authorList>
            <person name="Komaki H."/>
            <person name="Tamura T."/>
        </authorList>
    </citation>
    <scope>NUCLEOTIDE SEQUENCE</scope>
    <source>
        <strain evidence="3">NBRC 107355</strain>
    </source>
</reference>
<proteinExistence type="predicted"/>
<evidence type="ECO:0000256" key="1">
    <source>
        <dbReference type="SAM" id="MobiDB-lite"/>
    </source>
</evidence>
<keyword evidence="2" id="KW-0472">Membrane</keyword>
<comment type="caution">
    <text evidence="3">The sequence shown here is derived from an EMBL/GenBank/DDBJ whole genome shotgun (WGS) entry which is preliminary data.</text>
</comment>
<dbReference type="AlphaFoldDB" id="A0A8J3NDM0"/>
<organism evidence="3 4">
    <name type="scientific">Actinocatenispora rupis</name>
    <dbReference type="NCBI Taxonomy" id="519421"/>
    <lineage>
        <taxon>Bacteria</taxon>
        <taxon>Bacillati</taxon>
        <taxon>Actinomycetota</taxon>
        <taxon>Actinomycetes</taxon>
        <taxon>Micromonosporales</taxon>
        <taxon>Micromonosporaceae</taxon>
        <taxon>Actinocatenispora</taxon>
    </lineage>
</organism>
<evidence type="ECO:0000313" key="3">
    <source>
        <dbReference type="EMBL" id="GID15454.1"/>
    </source>
</evidence>
<keyword evidence="4" id="KW-1185">Reference proteome</keyword>
<keyword evidence="2" id="KW-0812">Transmembrane</keyword>
<dbReference type="Proteomes" id="UP000612808">
    <property type="component" value="Unassembled WGS sequence"/>
</dbReference>
<dbReference type="RefSeq" id="WP_203663784.1">
    <property type="nucleotide sequence ID" value="NZ_BAAAZM010000022.1"/>
</dbReference>
<evidence type="ECO:0000313" key="4">
    <source>
        <dbReference type="Proteomes" id="UP000612808"/>
    </source>
</evidence>
<protein>
    <recommendedName>
        <fullName evidence="5">Adhesin</fullName>
    </recommendedName>
</protein>
<feature type="compositionally biased region" description="Gly residues" evidence="1">
    <location>
        <begin position="88"/>
        <end position="102"/>
    </location>
</feature>
<dbReference type="EMBL" id="BOMB01000043">
    <property type="protein sequence ID" value="GID15454.1"/>
    <property type="molecule type" value="Genomic_DNA"/>
</dbReference>
<keyword evidence="2" id="KW-1133">Transmembrane helix</keyword>
<feature type="transmembrane region" description="Helical" evidence="2">
    <location>
        <begin position="126"/>
        <end position="147"/>
    </location>
</feature>
<feature type="region of interest" description="Disordered" evidence="1">
    <location>
        <begin position="149"/>
        <end position="226"/>
    </location>
</feature>
<evidence type="ECO:0008006" key="5">
    <source>
        <dbReference type="Google" id="ProtNLM"/>
    </source>
</evidence>
<feature type="compositionally biased region" description="Polar residues" evidence="1">
    <location>
        <begin position="153"/>
        <end position="169"/>
    </location>
</feature>
<gene>
    <name evidence="3" type="ORF">Aru02nite_63430</name>
</gene>
<feature type="region of interest" description="Disordered" evidence="1">
    <location>
        <begin position="1"/>
        <end position="104"/>
    </location>
</feature>
<accession>A0A8J3NDM0</accession>